<dbReference type="STRING" id="4829.A0A168T5D2"/>
<dbReference type="PROSITE" id="PS50206">
    <property type="entry name" value="RHODANESE_3"/>
    <property type="match status" value="1"/>
</dbReference>
<sequence>MISVGLSKNVFTRSILTRSFTSSNSRYSRWSDLVDKTKTQHGIQEISVDELHTDLTGPVLIDVREADEWKGGKLPGAVCLPRGIIELKVEKVVSPDSDQPIVLYCAGGLRSVMAASSLVGMGYKKENIKSLKGGFGAWNKKGYTVVSHDE</sequence>
<dbReference type="Pfam" id="PF00581">
    <property type="entry name" value="Rhodanese"/>
    <property type="match status" value="1"/>
</dbReference>
<dbReference type="SUPFAM" id="SSF52821">
    <property type="entry name" value="Rhodanese/Cell cycle control phosphatase"/>
    <property type="match status" value="1"/>
</dbReference>
<evidence type="ECO:0000313" key="3">
    <source>
        <dbReference type="Proteomes" id="UP000078561"/>
    </source>
</evidence>
<dbReference type="OrthoDB" id="566238at2759"/>
<dbReference type="EMBL" id="LT555011">
    <property type="protein sequence ID" value="SAM09492.1"/>
    <property type="molecule type" value="Genomic_DNA"/>
</dbReference>
<dbReference type="SMART" id="SM00450">
    <property type="entry name" value="RHOD"/>
    <property type="match status" value="1"/>
</dbReference>
<protein>
    <recommendedName>
        <fullName evidence="1">Rhodanese domain-containing protein</fullName>
    </recommendedName>
</protein>
<gene>
    <name evidence="2" type="primary">ABSGL_15168.1 scaffold 15182</name>
</gene>
<dbReference type="InterPro" id="IPR050229">
    <property type="entry name" value="GlpE_sulfurtransferase"/>
</dbReference>
<dbReference type="Proteomes" id="UP000078561">
    <property type="component" value="Unassembled WGS sequence"/>
</dbReference>
<dbReference type="OMA" id="CEWDYDE"/>
<dbReference type="InterPro" id="IPR036873">
    <property type="entry name" value="Rhodanese-like_dom_sf"/>
</dbReference>
<accession>A0A168T5D2</accession>
<dbReference type="AlphaFoldDB" id="A0A168T5D2"/>
<name>A0A168T5D2_ABSGL</name>
<dbReference type="InterPro" id="IPR001763">
    <property type="entry name" value="Rhodanese-like_dom"/>
</dbReference>
<organism evidence="2">
    <name type="scientific">Absidia glauca</name>
    <name type="common">Pin mould</name>
    <dbReference type="NCBI Taxonomy" id="4829"/>
    <lineage>
        <taxon>Eukaryota</taxon>
        <taxon>Fungi</taxon>
        <taxon>Fungi incertae sedis</taxon>
        <taxon>Mucoromycota</taxon>
        <taxon>Mucoromycotina</taxon>
        <taxon>Mucoromycetes</taxon>
        <taxon>Mucorales</taxon>
        <taxon>Cunninghamellaceae</taxon>
        <taxon>Absidia</taxon>
    </lineage>
</organism>
<proteinExistence type="predicted"/>
<reference evidence="2" key="1">
    <citation type="submission" date="2016-04" db="EMBL/GenBank/DDBJ databases">
        <authorList>
            <person name="Evans L.H."/>
            <person name="Alamgir A."/>
            <person name="Owens N."/>
            <person name="Weber N.D."/>
            <person name="Virtaneva K."/>
            <person name="Barbian K."/>
            <person name="Babar A."/>
            <person name="Rosenke K."/>
        </authorList>
    </citation>
    <scope>NUCLEOTIDE SEQUENCE [LARGE SCALE GENOMIC DNA]</scope>
    <source>
        <strain evidence="2">CBS 101.48</strain>
    </source>
</reference>
<keyword evidence="3" id="KW-1185">Reference proteome</keyword>
<dbReference type="PANTHER" id="PTHR43031:SF1">
    <property type="entry name" value="PYRIDINE NUCLEOTIDE-DISULPHIDE OXIDOREDUCTASE"/>
    <property type="match status" value="1"/>
</dbReference>
<dbReference type="Gene3D" id="3.40.250.10">
    <property type="entry name" value="Rhodanese-like domain"/>
    <property type="match status" value="1"/>
</dbReference>
<dbReference type="InParanoid" id="A0A168T5D2"/>
<dbReference type="PANTHER" id="PTHR43031">
    <property type="entry name" value="FAD-DEPENDENT OXIDOREDUCTASE"/>
    <property type="match status" value="1"/>
</dbReference>
<dbReference type="CDD" id="cd00158">
    <property type="entry name" value="RHOD"/>
    <property type="match status" value="1"/>
</dbReference>
<feature type="domain" description="Rhodanese" evidence="1">
    <location>
        <begin position="54"/>
        <end position="147"/>
    </location>
</feature>
<evidence type="ECO:0000259" key="1">
    <source>
        <dbReference type="PROSITE" id="PS50206"/>
    </source>
</evidence>
<evidence type="ECO:0000313" key="2">
    <source>
        <dbReference type="EMBL" id="SAM09492.1"/>
    </source>
</evidence>